<keyword evidence="3" id="KW-1185">Reference proteome</keyword>
<dbReference type="PANTHER" id="PTHR35177">
    <property type="entry name" value="HYDROGENASE MATURATION FACTOR HYBG"/>
    <property type="match status" value="1"/>
</dbReference>
<dbReference type="Proteomes" id="UP000029669">
    <property type="component" value="Chromosome"/>
</dbReference>
<organism evidence="2 3">
    <name type="scientific">Thermoanaerobacter kivui</name>
    <name type="common">Acetogenium kivui</name>
    <dbReference type="NCBI Taxonomy" id="2325"/>
    <lineage>
        <taxon>Bacteria</taxon>
        <taxon>Bacillati</taxon>
        <taxon>Bacillota</taxon>
        <taxon>Clostridia</taxon>
        <taxon>Thermoanaerobacterales</taxon>
        <taxon>Thermoanaerobacteraceae</taxon>
        <taxon>Thermoanaerobacter</taxon>
    </lineage>
</organism>
<dbReference type="AlphaFoldDB" id="A0A097ANG7"/>
<dbReference type="EMBL" id="CP009170">
    <property type="protein sequence ID" value="AIS51342.1"/>
    <property type="molecule type" value="Genomic_DNA"/>
</dbReference>
<dbReference type="OrthoDB" id="9806017at2"/>
<dbReference type="PRINTS" id="PR00445">
    <property type="entry name" value="HUPFHYPC"/>
</dbReference>
<dbReference type="NCBIfam" id="TIGR00074">
    <property type="entry name" value="hypC_hupF"/>
    <property type="match status" value="1"/>
</dbReference>
<dbReference type="SUPFAM" id="SSF159127">
    <property type="entry name" value="HupF/HypC-like"/>
    <property type="match status" value="1"/>
</dbReference>
<dbReference type="GO" id="GO:0005506">
    <property type="term" value="F:iron ion binding"/>
    <property type="evidence" value="ECO:0007669"/>
    <property type="project" value="TreeGrafter"/>
</dbReference>
<dbReference type="STRING" id="2325.TKV_c01370"/>
<dbReference type="InterPro" id="IPR001109">
    <property type="entry name" value="Hydrogenase_HupF/HypC"/>
</dbReference>
<dbReference type="GO" id="GO:1902670">
    <property type="term" value="F:carbon dioxide binding"/>
    <property type="evidence" value="ECO:0007669"/>
    <property type="project" value="TreeGrafter"/>
</dbReference>
<dbReference type="RefSeq" id="WP_049684338.1">
    <property type="nucleotide sequence ID" value="NZ_CP009170.1"/>
</dbReference>
<dbReference type="KEGG" id="tki:TKV_c01370"/>
<dbReference type="Gene3D" id="2.30.30.140">
    <property type="match status" value="1"/>
</dbReference>
<reference evidence="3" key="1">
    <citation type="journal article" date="2015" name="Genome Announc.">
        <title>Whole-Genome Sequences of 80 Environmental and Clinical Isolates of Burkholderia pseudomallei.</title>
        <authorList>
            <person name="Johnson S.L."/>
            <person name="Baker A.L."/>
            <person name="Chain P.S."/>
            <person name="Currie B.J."/>
            <person name="Daligault H.E."/>
            <person name="Davenport K.W."/>
            <person name="Davis C.B."/>
            <person name="Inglis T.J."/>
            <person name="Kaestli M."/>
            <person name="Koren S."/>
            <person name="Mayo M."/>
            <person name="Merritt A.J."/>
            <person name="Price E.P."/>
            <person name="Sarovich D.S."/>
            <person name="Warner J."/>
            <person name="Rosovitz M.J."/>
        </authorList>
    </citation>
    <scope>NUCLEOTIDE SEQUENCE [LARGE SCALE GENOMIC DNA]</scope>
    <source>
        <strain evidence="3">DSM 2030</strain>
    </source>
</reference>
<dbReference type="eggNOG" id="COG0298">
    <property type="taxonomic scope" value="Bacteria"/>
</dbReference>
<evidence type="ECO:0000313" key="2">
    <source>
        <dbReference type="EMBL" id="AIS51342.1"/>
    </source>
</evidence>
<accession>A0A097ANG7</accession>
<comment type="similarity">
    <text evidence="1">Belongs to the HupF/HypC family.</text>
</comment>
<dbReference type="GO" id="GO:0051604">
    <property type="term" value="P:protein maturation"/>
    <property type="evidence" value="ECO:0007669"/>
    <property type="project" value="TreeGrafter"/>
</dbReference>
<evidence type="ECO:0000256" key="1">
    <source>
        <dbReference type="ARBA" id="ARBA00006018"/>
    </source>
</evidence>
<protein>
    <submittedName>
        <fullName evidence="2">Hydrogenase assembly chaperone HypC</fullName>
    </submittedName>
</protein>
<gene>
    <name evidence="2" type="primary">hypC</name>
    <name evidence="2" type="ORF">TKV_c01370</name>
</gene>
<dbReference type="HOGENOM" id="CLU_159381_2_2_9"/>
<dbReference type="Pfam" id="PF01455">
    <property type="entry name" value="HupF_HypC"/>
    <property type="match status" value="1"/>
</dbReference>
<evidence type="ECO:0000313" key="3">
    <source>
        <dbReference type="Proteomes" id="UP000029669"/>
    </source>
</evidence>
<proteinExistence type="inferred from homology"/>
<sequence length="80" mass="8837">MCIAVPSKAIKIEGKVAETELGGVIRRVSIEMVPDVKVGDYVMVYAGLAISVVDKEEAEMERELWEEVTEVLKDAANRND</sequence>
<dbReference type="PANTHER" id="PTHR35177:SF2">
    <property type="entry name" value="HYDROGENASE MATURATION FACTOR HYBG"/>
    <property type="match status" value="1"/>
</dbReference>
<name>A0A097ANG7_THEKI</name>